<dbReference type="InterPro" id="IPR027417">
    <property type="entry name" value="P-loop_NTPase"/>
</dbReference>
<proteinExistence type="predicted"/>
<organism evidence="1">
    <name type="scientific">Ditylum brightwellii</name>
    <dbReference type="NCBI Taxonomy" id="49249"/>
    <lineage>
        <taxon>Eukaryota</taxon>
        <taxon>Sar</taxon>
        <taxon>Stramenopiles</taxon>
        <taxon>Ochrophyta</taxon>
        <taxon>Bacillariophyta</taxon>
        <taxon>Mediophyceae</taxon>
        <taxon>Lithodesmiophycidae</taxon>
        <taxon>Lithodesmiales</taxon>
        <taxon>Lithodesmiaceae</taxon>
        <taxon>Ditylum</taxon>
    </lineage>
</organism>
<evidence type="ECO:0000313" key="1">
    <source>
        <dbReference type="EMBL" id="CAD9350879.1"/>
    </source>
</evidence>
<sequence>MTIEEWLTQESGTTGYIGNTYMRDLLHKHQFSDDDLEKAKDILRTKFLIGLTTNVEESVERFDKYFGWYDNEKRSECKRKAIQKGVNKNPHDALKEDSKAWDILAEMNKWDLQLYEFIVQLYEEQGELFRTVTTEDIA</sequence>
<dbReference type="InterPro" id="IPR053259">
    <property type="entry name" value="Golvesin-related_Golgi"/>
</dbReference>
<protein>
    <submittedName>
        <fullName evidence="1">Uncharacterized protein</fullName>
    </submittedName>
</protein>
<accession>A0A7S1ZWJ0</accession>
<reference evidence="1" key="1">
    <citation type="submission" date="2021-01" db="EMBL/GenBank/DDBJ databases">
        <authorList>
            <person name="Corre E."/>
            <person name="Pelletier E."/>
            <person name="Niang G."/>
            <person name="Scheremetjew M."/>
            <person name="Finn R."/>
            <person name="Kale V."/>
            <person name="Holt S."/>
            <person name="Cochrane G."/>
            <person name="Meng A."/>
            <person name="Brown T."/>
            <person name="Cohen L."/>
        </authorList>
    </citation>
    <scope>NUCLEOTIDE SEQUENCE</scope>
    <source>
        <strain evidence="1">Pop2</strain>
    </source>
</reference>
<dbReference type="EMBL" id="HBGN01033596">
    <property type="protein sequence ID" value="CAD9350879.1"/>
    <property type="molecule type" value="Transcribed_RNA"/>
</dbReference>
<gene>
    <name evidence="1" type="ORF">DBRI1063_LOCUS21676</name>
</gene>
<dbReference type="PANTHER" id="PTHR32301:SF6">
    <property type="entry name" value="GOLVESIN-RELATED"/>
    <property type="match status" value="1"/>
</dbReference>
<dbReference type="Gene3D" id="3.40.50.300">
    <property type="entry name" value="P-loop containing nucleotide triphosphate hydrolases"/>
    <property type="match status" value="1"/>
</dbReference>
<name>A0A7S1ZWJ0_9STRA</name>
<dbReference type="AlphaFoldDB" id="A0A7S1ZWJ0"/>
<dbReference type="PANTHER" id="PTHR32301">
    <property type="entry name" value="COUNTIN RECEPTOR CNR3-RELATED"/>
    <property type="match status" value="1"/>
</dbReference>